<dbReference type="InterPro" id="IPR001680">
    <property type="entry name" value="WD40_rpt"/>
</dbReference>
<dbReference type="PROSITE" id="PS50082">
    <property type="entry name" value="WD_REPEATS_2"/>
    <property type="match status" value="3"/>
</dbReference>
<comment type="caution">
    <text evidence="4">The sequence shown here is derived from an EMBL/GenBank/DDBJ whole genome shotgun (WGS) entry which is preliminary data.</text>
</comment>
<protein>
    <submittedName>
        <fullName evidence="4">Uncharacterized protein</fullName>
    </submittedName>
</protein>
<proteinExistence type="predicted"/>
<dbReference type="InterPro" id="IPR036322">
    <property type="entry name" value="WD40_repeat_dom_sf"/>
</dbReference>
<dbReference type="InterPro" id="IPR019775">
    <property type="entry name" value="WD40_repeat_CS"/>
</dbReference>
<name>A0AAD5Q8Z0_PYTIN</name>
<evidence type="ECO:0000256" key="1">
    <source>
        <dbReference type="ARBA" id="ARBA00022574"/>
    </source>
</evidence>
<evidence type="ECO:0000256" key="2">
    <source>
        <dbReference type="ARBA" id="ARBA00022737"/>
    </source>
</evidence>
<feature type="repeat" description="WD" evidence="3">
    <location>
        <begin position="222"/>
        <end position="237"/>
    </location>
</feature>
<dbReference type="InterPro" id="IPR040066">
    <property type="entry name" value="WDR31"/>
</dbReference>
<dbReference type="PRINTS" id="PR00320">
    <property type="entry name" value="GPROTEINBRPT"/>
</dbReference>
<accession>A0AAD5Q8Z0</accession>
<feature type="repeat" description="WD" evidence="3">
    <location>
        <begin position="55"/>
        <end position="96"/>
    </location>
</feature>
<dbReference type="InterPro" id="IPR015943">
    <property type="entry name" value="WD40/YVTN_repeat-like_dom_sf"/>
</dbReference>
<sequence>MHWRSLSVLSAWKPHTRAVNRLLVGRRHNTIYSCSRDTTVAITRTSEGITEPLELCGHSLNVSTIAVDDEESSLCSGGRDTQTILWDLSTRQIKAKNTTAQNVITCSKWVPRERVIAQGSEDLSVKLWDERTGLRTPAQVLRGYIYFPLCLDVTEDGLYLLTSSKGFNGVGAEVRVWDRRTGRQLLQFDGHQQDATACCFLPPHDSGAESTIDLAPAIPTPVSASKDGTIKVWDVTSPPSVICEERDATAEMYTSIASLGGGVVLVSSFTGSIKALRFNLSAGSLERV</sequence>
<dbReference type="PANTHER" id="PTHR19869">
    <property type="entry name" value="SPERMATID WD-REPEAT PROTEIN"/>
    <property type="match status" value="1"/>
</dbReference>
<dbReference type="EMBL" id="JAKCXM010000033">
    <property type="protein sequence ID" value="KAJ0406356.1"/>
    <property type="molecule type" value="Genomic_DNA"/>
</dbReference>
<dbReference type="Pfam" id="PF00400">
    <property type="entry name" value="WD40"/>
    <property type="match status" value="3"/>
</dbReference>
<feature type="repeat" description="WD" evidence="3">
    <location>
        <begin position="97"/>
        <end position="138"/>
    </location>
</feature>
<gene>
    <name evidence="4" type="ORF">P43SY_006964</name>
</gene>
<dbReference type="SMART" id="SM00320">
    <property type="entry name" value="WD40"/>
    <property type="match status" value="5"/>
</dbReference>
<dbReference type="PANTHER" id="PTHR19869:SF1">
    <property type="entry name" value="WD REPEAT-CONTAINING PROTEIN 31"/>
    <property type="match status" value="1"/>
</dbReference>
<evidence type="ECO:0000256" key="3">
    <source>
        <dbReference type="PROSITE-ProRule" id="PRU00221"/>
    </source>
</evidence>
<dbReference type="InterPro" id="IPR020472">
    <property type="entry name" value="WD40_PAC1"/>
</dbReference>
<dbReference type="PROSITE" id="PS00678">
    <property type="entry name" value="WD_REPEATS_1"/>
    <property type="match status" value="1"/>
</dbReference>
<keyword evidence="5" id="KW-1185">Reference proteome</keyword>
<organism evidence="4 5">
    <name type="scientific">Pythium insidiosum</name>
    <name type="common">Pythiosis disease agent</name>
    <dbReference type="NCBI Taxonomy" id="114742"/>
    <lineage>
        <taxon>Eukaryota</taxon>
        <taxon>Sar</taxon>
        <taxon>Stramenopiles</taxon>
        <taxon>Oomycota</taxon>
        <taxon>Peronosporomycetes</taxon>
        <taxon>Pythiales</taxon>
        <taxon>Pythiaceae</taxon>
        <taxon>Pythium</taxon>
    </lineage>
</organism>
<dbReference type="Proteomes" id="UP001209570">
    <property type="component" value="Unassembled WGS sequence"/>
</dbReference>
<evidence type="ECO:0000313" key="5">
    <source>
        <dbReference type="Proteomes" id="UP001209570"/>
    </source>
</evidence>
<dbReference type="SUPFAM" id="SSF50978">
    <property type="entry name" value="WD40 repeat-like"/>
    <property type="match status" value="1"/>
</dbReference>
<reference evidence="4" key="1">
    <citation type="submission" date="2021-12" db="EMBL/GenBank/DDBJ databases">
        <title>Prjna785345.</title>
        <authorList>
            <person name="Rujirawat T."/>
            <person name="Krajaejun T."/>
        </authorList>
    </citation>
    <scope>NUCLEOTIDE SEQUENCE</scope>
    <source>
        <strain evidence="4">Pi057C3</strain>
    </source>
</reference>
<evidence type="ECO:0000313" key="4">
    <source>
        <dbReference type="EMBL" id="KAJ0406356.1"/>
    </source>
</evidence>
<keyword evidence="2" id="KW-0677">Repeat</keyword>
<dbReference type="AlphaFoldDB" id="A0AAD5Q8Z0"/>
<dbReference type="PROSITE" id="PS50294">
    <property type="entry name" value="WD_REPEATS_REGION"/>
    <property type="match status" value="1"/>
</dbReference>
<dbReference type="Gene3D" id="2.130.10.10">
    <property type="entry name" value="YVTN repeat-like/Quinoprotein amine dehydrogenase"/>
    <property type="match status" value="2"/>
</dbReference>
<keyword evidence="1 3" id="KW-0853">WD repeat</keyword>